<gene>
    <name evidence="15" type="ORF">B4U80_08986</name>
</gene>
<evidence type="ECO:0000256" key="9">
    <source>
        <dbReference type="ARBA" id="ARBA00029821"/>
    </source>
</evidence>
<evidence type="ECO:0000256" key="8">
    <source>
        <dbReference type="ARBA" id="ARBA00023242"/>
    </source>
</evidence>
<evidence type="ECO:0000256" key="4">
    <source>
        <dbReference type="ARBA" id="ARBA00022603"/>
    </source>
</evidence>
<dbReference type="GO" id="GO:0006281">
    <property type="term" value="P:DNA repair"/>
    <property type="evidence" value="ECO:0007669"/>
    <property type="project" value="TreeGrafter"/>
</dbReference>
<keyword evidence="5 11" id="KW-0808">Transferase</keyword>
<protein>
    <recommendedName>
        <fullName evidence="3 11">Histone-lysine N-methyltransferase, H3 lysine-79 specific</fullName>
        <ecNumber evidence="2 11">2.1.1.360</ecNumber>
    </recommendedName>
    <alternativeName>
        <fullName evidence="9 11">Histone H3-K79 methyltransferase</fullName>
    </alternativeName>
</protein>
<dbReference type="PANTHER" id="PTHR21451">
    <property type="entry name" value="HISTONE H3 METHYLTRANSFERASE"/>
    <property type="match status" value="1"/>
</dbReference>
<evidence type="ECO:0000313" key="15">
    <source>
        <dbReference type="EMBL" id="RWS25473.1"/>
    </source>
</evidence>
<feature type="compositionally biased region" description="Polar residues" evidence="13">
    <location>
        <begin position="303"/>
        <end position="317"/>
    </location>
</feature>
<comment type="miscellaneous">
    <text evidence="11">In contrast to other lysine histone methyltransferases, it does not contain a SET domain, suggesting the existence of another mechanism for methylation of lysine residues of histones.</text>
</comment>
<evidence type="ECO:0000256" key="5">
    <source>
        <dbReference type="ARBA" id="ARBA00022679"/>
    </source>
</evidence>
<dbReference type="GO" id="GO:0032259">
    <property type="term" value="P:methylation"/>
    <property type="evidence" value="ECO:0007669"/>
    <property type="project" value="UniProtKB-KW"/>
</dbReference>
<dbReference type="Pfam" id="PF08123">
    <property type="entry name" value="DOT1"/>
    <property type="match status" value="1"/>
</dbReference>
<dbReference type="GO" id="GO:0140956">
    <property type="term" value="F:histone H3K79 trimethyltransferase activity"/>
    <property type="evidence" value="ECO:0007669"/>
    <property type="project" value="UniProtKB-EC"/>
</dbReference>
<keyword evidence="16" id="KW-1185">Reference proteome</keyword>
<reference evidence="15 16" key="1">
    <citation type="journal article" date="2018" name="Gigascience">
        <title>Genomes of trombidid mites reveal novel predicted allergens and laterally-transferred genes associated with secondary metabolism.</title>
        <authorList>
            <person name="Dong X."/>
            <person name="Chaisiri K."/>
            <person name="Xia D."/>
            <person name="Armstrong S.D."/>
            <person name="Fang Y."/>
            <person name="Donnelly M.J."/>
            <person name="Kadowaki T."/>
            <person name="McGarry J.W."/>
            <person name="Darby A.C."/>
            <person name="Makepeace B.L."/>
        </authorList>
    </citation>
    <scope>NUCLEOTIDE SEQUENCE [LARGE SCALE GENOMIC DNA]</scope>
    <source>
        <strain evidence="15">UoL-UT</strain>
    </source>
</reference>
<dbReference type="PANTHER" id="PTHR21451:SF0">
    <property type="entry name" value="HISTONE-LYSINE N-METHYLTRANSFERASE, H3 LYSINE-79 SPECIFIC"/>
    <property type="match status" value="1"/>
</dbReference>
<evidence type="ECO:0000256" key="12">
    <source>
        <dbReference type="SAM" id="Coils"/>
    </source>
</evidence>
<dbReference type="InterPro" id="IPR025789">
    <property type="entry name" value="DOT1_dom"/>
</dbReference>
<evidence type="ECO:0000313" key="16">
    <source>
        <dbReference type="Proteomes" id="UP000288716"/>
    </source>
</evidence>
<dbReference type="EMBL" id="NCKV01003674">
    <property type="protein sequence ID" value="RWS25473.1"/>
    <property type="molecule type" value="Genomic_DNA"/>
</dbReference>
<dbReference type="GO" id="GO:0000077">
    <property type="term" value="P:DNA damage checkpoint signaling"/>
    <property type="evidence" value="ECO:0007669"/>
    <property type="project" value="TreeGrafter"/>
</dbReference>
<dbReference type="VEuPathDB" id="VectorBase:LDEU006567"/>
<proteinExistence type="inferred from homology"/>
<evidence type="ECO:0000256" key="10">
    <source>
        <dbReference type="ARBA" id="ARBA00047770"/>
    </source>
</evidence>
<keyword evidence="4 11" id="KW-0489">Methyltransferase</keyword>
<dbReference type="GO" id="GO:0035097">
    <property type="term" value="C:histone methyltransferase complex"/>
    <property type="evidence" value="ECO:0007669"/>
    <property type="project" value="UniProtKB-ARBA"/>
</dbReference>
<dbReference type="STRING" id="299467.A0A443SD44"/>
<keyword evidence="7 11" id="KW-0156">Chromatin regulator</keyword>
<dbReference type="PROSITE" id="PS51569">
    <property type="entry name" value="DOT1"/>
    <property type="match status" value="1"/>
</dbReference>
<evidence type="ECO:0000256" key="7">
    <source>
        <dbReference type="ARBA" id="ARBA00022853"/>
    </source>
</evidence>
<organism evidence="15 16">
    <name type="scientific">Leptotrombidium deliense</name>
    <dbReference type="NCBI Taxonomy" id="299467"/>
    <lineage>
        <taxon>Eukaryota</taxon>
        <taxon>Metazoa</taxon>
        <taxon>Ecdysozoa</taxon>
        <taxon>Arthropoda</taxon>
        <taxon>Chelicerata</taxon>
        <taxon>Arachnida</taxon>
        <taxon>Acari</taxon>
        <taxon>Acariformes</taxon>
        <taxon>Trombidiformes</taxon>
        <taxon>Prostigmata</taxon>
        <taxon>Anystina</taxon>
        <taxon>Parasitengona</taxon>
        <taxon>Trombiculoidea</taxon>
        <taxon>Trombiculidae</taxon>
        <taxon>Leptotrombidium</taxon>
    </lineage>
</organism>
<feature type="compositionally biased region" description="Low complexity" evidence="13">
    <location>
        <begin position="350"/>
        <end position="360"/>
    </location>
</feature>
<dbReference type="Gene3D" id="3.40.50.150">
    <property type="entry name" value="Vaccinia Virus protein VP39"/>
    <property type="match status" value="1"/>
</dbReference>
<dbReference type="FunFam" id="3.40.50.150:FF:000033">
    <property type="entry name" value="Histone-lysine N-methyltransferase, H3 lysine-79 specific"/>
    <property type="match status" value="1"/>
</dbReference>
<comment type="caution">
    <text evidence="15">The sequence shown here is derived from an EMBL/GenBank/DDBJ whole genome shotgun (WGS) entry which is preliminary data.</text>
</comment>
<evidence type="ECO:0000259" key="14">
    <source>
        <dbReference type="PROSITE" id="PS51569"/>
    </source>
</evidence>
<feature type="coiled-coil region" evidence="12">
    <location>
        <begin position="578"/>
        <end position="605"/>
    </location>
</feature>
<name>A0A443SD44_9ACAR</name>
<evidence type="ECO:0000256" key="13">
    <source>
        <dbReference type="SAM" id="MobiDB-lite"/>
    </source>
</evidence>
<evidence type="ECO:0000256" key="11">
    <source>
        <dbReference type="RuleBase" id="RU271113"/>
    </source>
</evidence>
<dbReference type="InterPro" id="IPR029063">
    <property type="entry name" value="SAM-dependent_MTases_sf"/>
</dbReference>
<keyword evidence="8 11" id="KW-0539">Nucleus</keyword>
<evidence type="ECO:0000256" key="1">
    <source>
        <dbReference type="ARBA" id="ARBA00004123"/>
    </source>
</evidence>
<evidence type="ECO:0000256" key="6">
    <source>
        <dbReference type="ARBA" id="ARBA00022691"/>
    </source>
</evidence>
<dbReference type="EC" id="2.1.1.360" evidence="2 11"/>
<feature type="region of interest" description="Disordered" evidence="13">
    <location>
        <begin position="285"/>
        <end position="326"/>
    </location>
</feature>
<accession>A0A443SD44</accession>
<feature type="domain" description="DOT1" evidence="14">
    <location>
        <begin position="1"/>
        <end position="285"/>
    </location>
</feature>
<feature type="compositionally biased region" description="Low complexity" evidence="13">
    <location>
        <begin position="869"/>
        <end position="892"/>
    </location>
</feature>
<dbReference type="OrthoDB" id="443402at2759"/>
<dbReference type="SUPFAM" id="SSF53335">
    <property type="entry name" value="S-adenosyl-L-methionine-dependent methyltransferases"/>
    <property type="match status" value="1"/>
</dbReference>
<keyword evidence="12" id="KW-0175">Coiled coil</keyword>
<dbReference type="InterPro" id="IPR030445">
    <property type="entry name" value="H3-K79_meTrfase"/>
</dbReference>
<comment type="function">
    <text evidence="11">Histone methyltransferase that specifically trimethylates histone H3 to form H3K79me3. This methylation is required for telomere silencing and for the pachytene checkpoint during the meiotic cell cycle by allowing the recruitment of RAD9 to double strand breaks. Nucleosomes are preferred as substrate compared to free histone.</text>
</comment>
<feature type="region of interest" description="Disordered" evidence="13">
    <location>
        <begin position="866"/>
        <end position="901"/>
    </location>
</feature>
<feature type="region of interest" description="Disordered" evidence="13">
    <location>
        <begin position="350"/>
        <end position="371"/>
    </location>
</feature>
<keyword evidence="6 11" id="KW-0949">S-adenosyl-L-methionine</keyword>
<comment type="subcellular location">
    <subcellularLocation>
        <location evidence="1 11">Nucleus</location>
    </subcellularLocation>
</comment>
<dbReference type="Gene3D" id="1.10.260.60">
    <property type="match status" value="1"/>
</dbReference>
<comment type="catalytic activity">
    <reaction evidence="10 11">
        <text>L-lysyl(79)-[histone H3] + 3 S-adenosyl-L-methionine = N(6),N(6),N(6)-trimethyl-L-lysyl(79)-[histone H3] + 3 S-adenosyl-L-homocysteine + 3 H(+)</text>
        <dbReference type="Rhea" id="RHEA:60328"/>
        <dbReference type="Rhea" id="RHEA-COMP:15549"/>
        <dbReference type="Rhea" id="RHEA-COMP:15552"/>
        <dbReference type="ChEBI" id="CHEBI:15378"/>
        <dbReference type="ChEBI" id="CHEBI:29969"/>
        <dbReference type="ChEBI" id="CHEBI:57856"/>
        <dbReference type="ChEBI" id="CHEBI:59789"/>
        <dbReference type="ChEBI" id="CHEBI:61961"/>
        <dbReference type="EC" id="2.1.1.360"/>
    </reaction>
</comment>
<dbReference type="AlphaFoldDB" id="A0A443SD44"/>
<evidence type="ECO:0000256" key="2">
    <source>
        <dbReference type="ARBA" id="ARBA00012190"/>
    </source>
</evidence>
<dbReference type="Proteomes" id="UP000288716">
    <property type="component" value="Unassembled WGS sequence"/>
</dbReference>
<sequence length="926" mass="104555">WVCIDCPELVEVFDKSILSATDPKSYESMKIVCEKYNYAIDSVLITKKERNTPGKPSTGLLRHIIQQAYNQAVTDPDKLNQYEPFSPEVYGETSFEFIAQMIEQIQITEDDVFIDLGSGVGQVVLQVAAATNAKLCFGIEKAEVPSSYAIDLDFAFSFWMRWYGKRYSEYKLIKGDFLSEEHRETINNATFIFVNNFAFGPHVDHMLKLRFADIKDGARIVSSKAFCPLNFRITDRNLSDIGTIMHVEEIQPQRKGSVSWTGKSVSYYLHTIDRRKLENYFMNMRNPKKKDDENCKARKSAKVSPTNGNLSTDSSSNHSKDEEDSMFYGPTTRKAWSEWCNSRYNGANHVNGNSNQSNNSNDHENDVPIEPVKTNRVGRPRKYAPGVTAVVRRAAKKNGLPGSVKRPGRPRKEMKHGRIKKAVNFNGLDLLHAKTVLSISTAAGMRTEAAPGCIDQKLDTTSKVTSVPNVVVKNSLLNIPLDIESYLDKVKYQFLHFISYMQTSEYKQRVNAEIEAEKVIYHFPISDITMHCLFKQKRSIVLQSQIDILERTVKSLVERGVTLLKLRLDDLGIKASSADELVNKAKDIVVRNKELQEQINTLQDQISYIDGINSHLRKFNVEQVNNGVQNNVKPVGLQSTLLQEISSVLEHRKKLVSTVQQLENGVSLLEKASIPQKQTIVEPSSPSTPLINALNGVNGVNGIKCNMNGVNGNLREIPKVANFEDRIKNVIVAALNDNTLKNSERTSVVKDLKKETKKGNSKSHHSKGSLKYMNAEISVKERSNTNSDHCCPPLTAKLKITSGDSEDVINSHEKGALNGELPYSPMSTEKYSSHLFIQSKKEEFNGSTNHCDDKKPLLLTFKKDRRDNSYSTSVRSPSSPEKSPSKSPRNSEFQIKRKHQSSPERCKKSRYAFIVFVIEYLWLFFH</sequence>
<comment type="similarity">
    <text evidence="11">Belongs to the class I-like SAM-binding methyltransferase superfamily. DOT1 family.</text>
</comment>
<evidence type="ECO:0000256" key="3">
    <source>
        <dbReference type="ARBA" id="ARBA00020987"/>
    </source>
</evidence>
<feature type="non-terminal residue" evidence="15">
    <location>
        <position position="1"/>
    </location>
</feature>